<reference evidence="4 5" key="1">
    <citation type="journal article" date="2015" name="Int. J. Syst. Evol. Microbiol.">
        <title>Flavisolibacter ginsenosidimutans sp. nov., with ginsenoside-converting activity isolated from soil used for cultivating ginseng.</title>
        <authorList>
            <person name="Zhao Y."/>
            <person name="Liu Q."/>
            <person name="Kang M.S."/>
            <person name="Jin F."/>
            <person name="Yu H."/>
            <person name="Im W.T."/>
        </authorList>
    </citation>
    <scope>NUCLEOTIDE SEQUENCE [LARGE SCALE GENOMIC DNA]</scope>
    <source>
        <strain evidence="4 5">Gsoil 636</strain>
    </source>
</reference>
<dbReference type="CDD" id="cd05907">
    <property type="entry name" value="VL_LC_FACS_like"/>
    <property type="match status" value="1"/>
</dbReference>
<dbReference type="Pfam" id="PF23562">
    <property type="entry name" value="AMP-binding_C_3"/>
    <property type="match status" value="1"/>
</dbReference>
<evidence type="ECO:0000313" key="5">
    <source>
        <dbReference type="Proteomes" id="UP000321204"/>
    </source>
</evidence>
<dbReference type="Gene3D" id="3.40.50.12780">
    <property type="entry name" value="N-terminal domain of ligase-like"/>
    <property type="match status" value="1"/>
</dbReference>
<dbReference type="SUPFAM" id="SSF56801">
    <property type="entry name" value="Acetyl-CoA synthetase-like"/>
    <property type="match status" value="1"/>
</dbReference>
<dbReference type="InterPro" id="IPR042099">
    <property type="entry name" value="ANL_N_sf"/>
</dbReference>
<dbReference type="PANTHER" id="PTHR43272">
    <property type="entry name" value="LONG-CHAIN-FATTY-ACID--COA LIGASE"/>
    <property type="match status" value="1"/>
</dbReference>
<dbReference type="OrthoDB" id="9778383at2"/>
<keyword evidence="5" id="KW-1185">Reference proteome</keyword>
<feature type="domain" description="AMP-dependent synthetase/ligase" evidence="3">
    <location>
        <begin position="30"/>
        <end position="422"/>
    </location>
</feature>
<evidence type="ECO:0000256" key="2">
    <source>
        <dbReference type="ARBA" id="ARBA00022840"/>
    </source>
</evidence>
<dbReference type="GO" id="GO:0004467">
    <property type="term" value="F:long-chain fatty acid-CoA ligase activity"/>
    <property type="evidence" value="ECO:0007669"/>
    <property type="project" value="TreeGrafter"/>
</dbReference>
<evidence type="ECO:0000256" key="1">
    <source>
        <dbReference type="ARBA" id="ARBA00022741"/>
    </source>
</evidence>
<keyword evidence="1" id="KW-0547">Nucleotide-binding</keyword>
<dbReference type="KEGG" id="fgg:FSB75_17415"/>
<sequence>MNKPHRLFDCLHLQLQKGGVQTTLAAKEAGQWRSYSTQDVKNIVDKLSAGLIALGVSSGDMSVEGRDKIAIISKNRPEWVFLDLAVQQIGAVLIPIYPTAIASDISFIINDTRAKFIFINDGELSEKIKEVLSGTPTVQEVYAFEHTDGFRHWSEILPLGKQEHFIATGEASKKINTEDLFTIIYTSGTTGTPKGVMLSHHNVLSNVMSTLPTFPIGIGTKVLSFLPLNHIFERMVTYVYLFAGASIHYAESLDTLGENIREVKPHMFTTVPRLLEKVYERILAKGMEQKGIRKKLFFWALKLGEGYDIQQKGSIGYRTKLSLANKIVFSKWREGLGGEIKCIVTGAAACQVRLLRIFSAAGIPILEGYGQTESSPVISVNQLREEAWMFGTVGPIIDGVTVKIAEDGEVLCKGPNVMMGYYKRPDLSAETVIDGWLHTGDIGTLVNNKFLKITDRKKEIFKTSGGKYVAPQPIENKLAESPFVEQVMVVGAGEKFTGALIVPCLPVLSDWAKAQGIEVGGDDQSLVHHPKVHEQYKKIVDEMNKHFNQVEQVKKFELLSSSFSLDNGEITPGLGKLRRKVIMERRSEAVRKIYS</sequence>
<dbReference type="AlphaFoldDB" id="A0A5B8ULZ4"/>
<organism evidence="4 5">
    <name type="scientific">Flavisolibacter ginsenosidimutans</name>
    <dbReference type="NCBI Taxonomy" id="661481"/>
    <lineage>
        <taxon>Bacteria</taxon>
        <taxon>Pseudomonadati</taxon>
        <taxon>Bacteroidota</taxon>
        <taxon>Chitinophagia</taxon>
        <taxon>Chitinophagales</taxon>
        <taxon>Chitinophagaceae</taxon>
        <taxon>Flavisolibacter</taxon>
    </lineage>
</organism>
<keyword evidence="4" id="KW-0436">Ligase</keyword>
<dbReference type="Pfam" id="PF00501">
    <property type="entry name" value="AMP-binding"/>
    <property type="match status" value="1"/>
</dbReference>
<proteinExistence type="predicted"/>
<accession>A0A5B8ULZ4</accession>
<name>A0A5B8ULZ4_9BACT</name>
<dbReference type="PANTHER" id="PTHR43272:SF33">
    <property type="entry name" value="AMP-BINDING DOMAIN-CONTAINING PROTEIN-RELATED"/>
    <property type="match status" value="1"/>
</dbReference>
<evidence type="ECO:0000259" key="3">
    <source>
        <dbReference type="Pfam" id="PF00501"/>
    </source>
</evidence>
<evidence type="ECO:0000313" key="4">
    <source>
        <dbReference type="EMBL" id="QEC57608.1"/>
    </source>
</evidence>
<keyword evidence="2" id="KW-0067">ATP-binding</keyword>
<gene>
    <name evidence="4" type="ORF">FSB75_17415</name>
</gene>
<dbReference type="Proteomes" id="UP000321204">
    <property type="component" value="Chromosome"/>
</dbReference>
<dbReference type="InterPro" id="IPR000873">
    <property type="entry name" value="AMP-dep_synth/lig_dom"/>
</dbReference>
<dbReference type="InterPro" id="IPR020845">
    <property type="entry name" value="AMP-binding_CS"/>
</dbReference>
<dbReference type="GO" id="GO:0005524">
    <property type="term" value="F:ATP binding"/>
    <property type="evidence" value="ECO:0007669"/>
    <property type="project" value="UniProtKB-KW"/>
</dbReference>
<dbReference type="EMBL" id="CP042433">
    <property type="protein sequence ID" value="QEC57608.1"/>
    <property type="molecule type" value="Genomic_DNA"/>
</dbReference>
<dbReference type="PROSITE" id="PS00455">
    <property type="entry name" value="AMP_BINDING"/>
    <property type="match status" value="1"/>
</dbReference>
<protein>
    <submittedName>
        <fullName evidence="4">Long-chain fatty acid--CoA ligase</fullName>
    </submittedName>
</protein>
<dbReference type="RefSeq" id="WP_146790107.1">
    <property type="nucleotide sequence ID" value="NZ_BAABIO010000003.1"/>
</dbReference>
<dbReference type="GO" id="GO:0016020">
    <property type="term" value="C:membrane"/>
    <property type="evidence" value="ECO:0007669"/>
    <property type="project" value="TreeGrafter"/>
</dbReference>